<evidence type="ECO:0008006" key="3">
    <source>
        <dbReference type="Google" id="ProtNLM"/>
    </source>
</evidence>
<dbReference type="AlphaFoldDB" id="A0A1M4TPQ3"/>
<accession>A0A1M4TPQ3</accession>
<dbReference type="PANTHER" id="PTHR40056:SF1">
    <property type="entry name" value="DUF1836 DOMAIN-CONTAINING PROTEIN"/>
    <property type="match status" value="1"/>
</dbReference>
<dbReference type="Proteomes" id="UP000184251">
    <property type="component" value="Unassembled WGS sequence"/>
</dbReference>
<keyword evidence="2" id="KW-1185">Reference proteome</keyword>
<organism evidence="1 2">
    <name type="scientific">Alkalibacter saccharofermentans DSM 14828</name>
    <dbReference type="NCBI Taxonomy" id="1120975"/>
    <lineage>
        <taxon>Bacteria</taxon>
        <taxon>Bacillati</taxon>
        <taxon>Bacillota</taxon>
        <taxon>Clostridia</taxon>
        <taxon>Eubacteriales</taxon>
        <taxon>Eubacteriaceae</taxon>
        <taxon>Alkalibacter</taxon>
    </lineage>
</organism>
<dbReference type="RefSeq" id="WP_073269557.1">
    <property type="nucleotide sequence ID" value="NZ_FQTU01000002.1"/>
</dbReference>
<gene>
    <name evidence="1" type="ORF">SAMN02746064_00568</name>
</gene>
<evidence type="ECO:0000313" key="1">
    <source>
        <dbReference type="EMBL" id="SHE46375.1"/>
    </source>
</evidence>
<reference evidence="1 2" key="1">
    <citation type="submission" date="2016-11" db="EMBL/GenBank/DDBJ databases">
        <authorList>
            <person name="Jaros S."/>
            <person name="Januszkiewicz K."/>
            <person name="Wedrychowicz H."/>
        </authorList>
    </citation>
    <scope>NUCLEOTIDE SEQUENCE [LARGE SCALE GENOMIC DNA]</scope>
    <source>
        <strain evidence="1 2">DSM 14828</strain>
    </source>
</reference>
<dbReference type="Pfam" id="PF08876">
    <property type="entry name" value="DUF1836"/>
    <property type="match status" value="1"/>
</dbReference>
<name>A0A1M4TPQ3_9FIRM</name>
<dbReference type="PANTHER" id="PTHR40056">
    <property type="entry name" value="HYPOTHETICAL CYTOSOLIC PROTEIN"/>
    <property type="match status" value="1"/>
</dbReference>
<proteinExistence type="predicted"/>
<dbReference type="OrthoDB" id="3191472at2"/>
<dbReference type="EMBL" id="FQTU01000002">
    <property type="protein sequence ID" value="SHE46375.1"/>
    <property type="molecule type" value="Genomic_DNA"/>
</dbReference>
<sequence>MEKYYEPPEISQIPDIKLYMDQMIEYLELRLAPLKWEGDKAIITKTMVNNYVKAGLIEKPEKKKYSKSQIMDLMMACHFKNVLSIEEIAELFRIKEKFALKDEFYASYRNACLKMEEADLGDRSARDDWQNIIKSIIMSDYYKRMAKRALKDKCLSGKD</sequence>
<dbReference type="InterPro" id="IPR014975">
    <property type="entry name" value="DUF1836"/>
</dbReference>
<protein>
    <recommendedName>
        <fullName evidence="3">DUF1836 domain-containing protein</fullName>
    </recommendedName>
</protein>
<evidence type="ECO:0000313" key="2">
    <source>
        <dbReference type="Proteomes" id="UP000184251"/>
    </source>
</evidence>
<dbReference type="STRING" id="1120975.SAMN02746064_00568"/>